<evidence type="ECO:0000313" key="6">
    <source>
        <dbReference type="Proteomes" id="UP000306628"/>
    </source>
</evidence>
<gene>
    <name evidence="5" type="ORF">ETD85_35745</name>
</gene>
<dbReference type="Pfam" id="PF00743">
    <property type="entry name" value="FMO-like"/>
    <property type="match status" value="1"/>
</dbReference>
<dbReference type="SUPFAM" id="SSF51905">
    <property type="entry name" value="FAD/NAD(P)-binding domain"/>
    <property type="match status" value="2"/>
</dbReference>
<dbReference type="OrthoDB" id="5168853at2"/>
<name>A0A5S4G5Y1_9ACTN</name>
<evidence type="ECO:0000256" key="4">
    <source>
        <dbReference type="ARBA" id="ARBA00023002"/>
    </source>
</evidence>
<keyword evidence="4" id="KW-0560">Oxidoreductase</keyword>
<keyword evidence="3" id="KW-0274">FAD</keyword>
<dbReference type="GO" id="GO:0050660">
    <property type="term" value="F:flavin adenine dinucleotide binding"/>
    <property type="evidence" value="ECO:0007669"/>
    <property type="project" value="InterPro"/>
</dbReference>
<organism evidence="5 6">
    <name type="scientific">Nonomuraea zeae</name>
    <dbReference type="NCBI Taxonomy" id="1642303"/>
    <lineage>
        <taxon>Bacteria</taxon>
        <taxon>Bacillati</taxon>
        <taxon>Actinomycetota</taxon>
        <taxon>Actinomycetes</taxon>
        <taxon>Streptosporangiales</taxon>
        <taxon>Streptosporangiaceae</taxon>
        <taxon>Nonomuraea</taxon>
    </lineage>
</organism>
<protein>
    <submittedName>
        <fullName evidence="5">NAD(P)/FAD-dependent oxidoreductase</fullName>
    </submittedName>
</protein>
<dbReference type="RefSeq" id="WP_138694244.1">
    <property type="nucleotide sequence ID" value="NZ_JBHSAZ010000089.1"/>
</dbReference>
<dbReference type="EMBL" id="VCKX01000142">
    <property type="protein sequence ID" value="TMR28425.1"/>
    <property type="molecule type" value="Genomic_DNA"/>
</dbReference>
<evidence type="ECO:0000256" key="2">
    <source>
        <dbReference type="ARBA" id="ARBA00022630"/>
    </source>
</evidence>
<dbReference type="Gene3D" id="3.50.50.60">
    <property type="entry name" value="FAD/NAD(P)-binding domain"/>
    <property type="match status" value="2"/>
</dbReference>
<dbReference type="InterPro" id="IPR051209">
    <property type="entry name" value="FAD-bind_Monooxygenase_sf"/>
</dbReference>
<evidence type="ECO:0000313" key="5">
    <source>
        <dbReference type="EMBL" id="TMR28425.1"/>
    </source>
</evidence>
<dbReference type="AlphaFoldDB" id="A0A5S4G5Y1"/>
<sequence>MTEPITDADEAIRRALLDAELPPLLAALATATGDPKLLPDHLRPSTINRLVPQGGYSLEQQQEARTLALAALAGLRDARIPAGPEAADGGGMLDAAVRFLVGTAPERYLPLLADELAALDDPSAPGWHKDDLAADRPFHVVIIGAGMSGLLAGYRLGQAGVPYTIIEKNDDVGGTWLENTYPGCRVDVSSHLYNYSFFEHDGWPGYFSTQDVLLDYFRQFADRNGLREHIRFGTEVLAAGFDGAARAWTLRVRTPDGGTELLGAQAVISAVGQLNRPSYPRIDGRDDFAGPSFHSARWDHGIDLRGKRVAVIGTGASAFQFVPEIAGTAGSLVIFQRTPPWLGPTPDYHAPVADGLRWLFRHVPGYAQWYRFWLFAGSVEGGLPAVEVDPAWPGGERSVSAANDERRALLTAYLDHLFDGRPDLLRAAVPGYPPGAKRMLRDNGVWAAALKRDDVELVTDPISHITASGIATAEGEYEADVIVYATGFSASDFLIPMTVTGRDGADLHKRWNGDARAYLGMTVPGFPNLFLMYGPNTNIVVNGSIIFFSECEAHYIVECLRALLAGGHGALECREDVHDAYNEVIDAANGQRAWGVSSVRSWYKNASGRVSQNWPFTLMEYWERTRRPDLGDYHLL</sequence>
<dbReference type="PANTHER" id="PTHR42877">
    <property type="entry name" value="L-ORNITHINE N(5)-MONOOXYGENASE-RELATED"/>
    <property type="match status" value="1"/>
</dbReference>
<comment type="caution">
    <text evidence="5">The sequence shown here is derived from an EMBL/GenBank/DDBJ whole genome shotgun (WGS) entry which is preliminary data.</text>
</comment>
<keyword evidence="6" id="KW-1185">Reference proteome</keyword>
<evidence type="ECO:0000256" key="1">
    <source>
        <dbReference type="ARBA" id="ARBA00010139"/>
    </source>
</evidence>
<dbReference type="PANTHER" id="PTHR42877:SF4">
    <property type="entry name" value="FAD_NAD(P)-BINDING DOMAIN-CONTAINING PROTEIN-RELATED"/>
    <property type="match status" value="1"/>
</dbReference>
<dbReference type="GO" id="GO:0004499">
    <property type="term" value="F:N,N-dimethylaniline monooxygenase activity"/>
    <property type="evidence" value="ECO:0007669"/>
    <property type="project" value="InterPro"/>
</dbReference>
<proteinExistence type="inferred from homology"/>
<comment type="similarity">
    <text evidence="1">Belongs to the FAD-binding monooxygenase family.</text>
</comment>
<reference evidence="5 6" key="1">
    <citation type="submission" date="2019-05" db="EMBL/GenBank/DDBJ databases">
        <title>Draft genome sequence of Nonomuraea zeae DSM 100528.</title>
        <authorList>
            <person name="Saricaoglu S."/>
            <person name="Isik K."/>
        </authorList>
    </citation>
    <scope>NUCLEOTIDE SEQUENCE [LARGE SCALE GENOMIC DNA]</scope>
    <source>
        <strain evidence="5 6">DSM 100528</strain>
    </source>
</reference>
<dbReference type="InterPro" id="IPR036188">
    <property type="entry name" value="FAD/NAD-bd_sf"/>
</dbReference>
<evidence type="ECO:0000256" key="3">
    <source>
        <dbReference type="ARBA" id="ARBA00022827"/>
    </source>
</evidence>
<dbReference type="GO" id="GO:0050661">
    <property type="term" value="F:NADP binding"/>
    <property type="evidence" value="ECO:0007669"/>
    <property type="project" value="InterPro"/>
</dbReference>
<keyword evidence="2" id="KW-0285">Flavoprotein</keyword>
<dbReference type="InterPro" id="IPR020946">
    <property type="entry name" value="Flavin_mOase-like"/>
</dbReference>
<dbReference type="Proteomes" id="UP000306628">
    <property type="component" value="Unassembled WGS sequence"/>
</dbReference>
<accession>A0A5S4G5Y1</accession>